<dbReference type="HOGENOM" id="CLU_014312_6_2_7"/>
<evidence type="ECO:0000256" key="10">
    <source>
        <dbReference type="ARBA" id="ARBA00022827"/>
    </source>
</evidence>
<evidence type="ECO:0000256" key="2">
    <source>
        <dbReference type="ARBA" id="ARBA00004515"/>
    </source>
</evidence>
<accession>D5V5S6</accession>
<evidence type="ECO:0000256" key="6">
    <source>
        <dbReference type="ARBA" id="ARBA00022448"/>
    </source>
</evidence>
<dbReference type="InterPro" id="IPR003952">
    <property type="entry name" value="FRD_SDH_FAD_BS"/>
</dbReference>
<evidence type="ECO:0000256" key="14">
    <source>
        <dbReference type="ARBA" id="ARBA00030461"/>
    </source>
</evidence>
<dbReference type="NCBIfam" id="NF006383">
    <property type="entry name" value="PRK08626.1"/>
    <property type="match status" value="1"/>
</dbReference>
<evidence type="ECO:0000313" key="21">
    <source>
        <dbReference type="Proteomes" id="UP000000939"/>
    </source>
</evidence>
<dbReference type="GO" id="GO:0009061">
    <property type="term" value="P:anaerobic respiration"/>
    <property type="evidence" value="ECO:0007669"/>
    <property type="project" value="TreeGrafter"/>
</dbReference>
<dbReference type="Gene3D" id="1.20.58.100">
    <property type="entry name" value="Fumarate reductase/succinate dehydrogenase flavoprotein-like, C-terminal domain"/>
    <property type="match status" value="1"/>
</dbReference>
<keyword evidence="11" id="KW-0249">Electron transport</keyword>
<dbReference type="STRING" id="572480.Arnit_0447"/>
<evidence type="ECO:0000256" key="1">
    <source>
        <dbReference type="ARBA" id="ARBA00001974"/>
    </source>
</evidence>
<name>D5V5S6_ARCNC</name>
<evidence type="ECO:0000256" key="15">
    <source>
        <dbReference type="ARBA" id="ARBA00049220"/>
    </source>
</evidence>
<dbReference type="GO" id="GO:0008177">
    <property type="term" value="F:succinate dehydrogenase (quinone) activity"/>
    <property type="evidence" value="ECO:0007669"/>
    <property type="project" value="UniProtKB-EC"/>
</dbReference>
<comment type="subcellular location">
    <subcellularLocation>
        <location evidence="2">Cell inner membrane</location>
        <topology evidence="2">Peripheral membrane protein</topology>
        <orientation evidence="2">Cytoplasmic side</orientation>
    </subcellularLocation>
</comment>
<dbReference type="KEGG" id="ant:Arnit_0447"/>
<dbReference type="RefSeq" id="WP_013134257.1">
    <property type="nucleotide sequence ID" value="NC_014166.1"/>
</dbReference>
<comment type="catalytic activity">
    <reaction evidence="15">
        <text>a quinone + succinate = fumarate + a quinol</text>
        <dbReference type="Rhea" id="RHEA:40523"/>
        <dbReference type="ChEBI" id="CHEBI:24646"/>
        <dbReference type="ChEBI" id="CHEBI:29806"/>
        <dbReference type="ChEBI" id="CHEBI:30031"/>
        <dbReference type="ChEBI" id="CHEBI:132124"/>
        <dbReference type="EC" id="1.3.5.1"/>
    </reaction>
</comment>
<keyword evidence="8" id="KW-0997">Cell inner membrane</keyword>
<evidence type="ECO:0000256" key="17">
    <source>
        <dbReference type="PIRSR" id="PIRSR000171-1"/>
    </source>
</evidence>
<keyword evidence="9" id="KW-0285">Flavoprotein</keyword>
<sequence precursor="true">MKIKYCDALVIGGGLAGLRSAVAAAQKGLSTTVLSLVPVKRSHSAAAQGGMQASLGNAKMSEGDNEDVHFSDTVKGSDWGCDQEVARMFVTTAPKAIRELAAWGVPWSRIKKGNHEAVINTKKTNIFEEDDKHGLINSRDFGGTKKWRTCYTSDATGHTMLFAVANESLKLNVNIEDRKEAIGLIHHNNKCYGAIVRDLITGDIVAYVSKGTLIATGGYGRIYEITTNAVICEGIGTAIALETGIAKLGNMEAVQFHPTPLFPSGILLTEGCRGDGGVLRDVDGHRFMPDYEPEKKDLASRDVVSRRMMEHMRKGKGIDSVYGTHLWLDISILGREHIEKNLRDVQEICESFAGIDPADEGQKGWAPVHPMQHYSMGGIRTKPTGESQTLQGLFSCGEAACWDMHGFNRLGGNSVSETVVAGMIVGNYFADYCINTQIDIQTDVIEKFVHEKEAYMKNLVSKNSGDDVFKIKNRMKKIMQDYVGIFRDGEGLEKAVKELEELYIKSKNVAVRNKQLTANPELEEAYRVPMMLKVALCVAKGALDRTESRGAHTREDYPKRDDANWLKRTLTSWKEGDTMPTVEYEPLDIMKMEIPPGFRGYGAKGNLIENPISAIRQNEVDEMVEKMELEGKDRYEIQDKLMPFPLQDEYKRKNIRLGDL</sequence>
<dbReference type="SUPFAM" id="SSF56425">
    <property type="entry name" value="Succinate dehydrogenase/fumarate reductase flavoprotein, catalytic domain"/>
    <property type="match status" value="1"/>
</dbReference>
<dbReference type="InterPro" id="IPR030664">
    <property type="entry name" value="SdhA/FrdA/AprA"/>
</dbReference>
<evidence type="ECO:0000256" key="11">
    <source>
        <dbReference type="ARBA" id="ARBA00022982"/>
    </source>
</evidence>
<proteinExistence type="inferred from homology"/>
<dbReference type="EC" id="1.3.5.1" evidence="4"/>
<dbReference type="NCBIfam" id="TIGR01812">
    <property type="entry name" value="sdhA_frdA_Gneg"/>
    <property type="match status" value="1"/>
</dbReference>
<keyword evidence="12" id="KW-0560">Oxidoreductase</keyword>
<dbReference type="EMBL" id="CP001999">
    <property type="protein sequence ID" value="ADG92112.1"/>
    <property type="molecule type" value="Genomic_DNA"/>
</dbReference>
<dbReference type="AlphaFoldDB" id="D5V5S6"/>
<evidence type="ECO:0000259" key="19">
    <source>
        <dbReference type="Pfam" id="PF02910"/>
    </source>
</evidence>
<keyword evidence="10" id="KW-0274">FAD</keyword>
<dbReference type="FunFam" id="3.50.50.60:FF:000009">
    <property type="entry name" value="Succinate dehydrogenase flavoprotein subunit"/>
    <property type="match status" value="1"/>
</dbReference>
<feature type="active site" description="Proton acceptor" evidence="17">
    <location>
        <position position="301"/>
    </location>
</feature>
<dbReference type="Gene3D" id="3.50.50.60">
    <property type="entry name" value="FAD/NAD(P)-binding domain"/>
    <property type="match status" value="1"/>
</dbReference>
<evidence type="ECO:0000256" key="13">
    <source>
        <dbReference type="ARBA" id="ARBA00023136"/>
    </source>
</evidence>
<dbReference type="Proteomes" id="UP000000939">
    <property type="component" value="Chromosome"/>
</dbReference>
<evidence type="ECO:0000256" key="3">
    <source>
        <dbReference type="ARBA" id="ARBA00008040"/>
    </source>
</evidence>
<comment type="cofactor">
    <cofactor evidence="1">
        <name>FAD</name>
        <dbReference type="ChEBI" id="CHEBI:57692"/>
    </cofactor>
</comment>
<dbReference type="GO" id="GO:0050660">
    <property type="term" value="F:flavin adenine dinucleotide binding"/>
    <property type="evidence" value="ECO:0007669"/>
    <property type="project" value="InterPro"/>
</dbReference>
<dbReference type="PROSITE" id="PS00504">
    <property type="entry name" value="FRD_SDH_FAD_BINDING"/>
    <property type="match status" value="1"/>
</dbReference>
<dbReference type="InterPro" id="IPR014006">
    <property type="entry name" value="Succ_Dhase_FrdA_Gneg"/>
</dbReference>
<feature type="domain" description="FAD-dependent oxidoreductase 2 FAD-binding" evidence="18">
    <location>
        <begin position="7"/>
        <end position="415"/>
    </location>
</feature>
<dbReference type="SUPFAM" id="SSF51905">
    <property type="entry name" value="FAD/NAD(P)-binding domain"/>
    <property type="match status" value="1"/>
</dbReference>
<gene>
    <name evidence="20" type="ordered locus">Arnit_0447</name>
</gene>
<evidence type="ECO:0000259" key="18">
    <source>
        <dbReference type="Pfam" id="PF00890"/>
    </source>
</evidence>
<dbReference type="PANTHER" id="PTHR11632:SF71">
    <property type="entry name" value="FUMARATE REDUCTASE FLAVOPROTEIN SUBUNIT"/>
    <property type="match status" value="1"/>
</dbReference>
<protein>
    <recommendedName>
        <fullName evidence="5">Fumarate reductase flavoprotein subunit</fullName>
        <ecNumber evidence="4">1.3.5.1</ecNumber>
    </recommendedName>
    <alternativeName>
        <fullName evidence="14">Quinol-fumarate reductase flavoprotein subunit</fullName>
    </alternativeName>
</protein>
<reference evidence="20 21" key="1">
    <citation type="journal article" date="2010" name="Stand. Genomic Sci.">
        <title>Complete genome sequence of Arcobacter nitrofigilis type strain (CI).</title>
        <authorList>
            <person name="Pati A."/>
            <person name="Gronow S."/>
            <person name="Lapidus A."/>
            <person name="Copeland A."/>
            <person name="Glavina Del Rio T."/>
            <person name="Nolan M."/>
            <person name="Lucas S."/>
            <person name="Tice H."/>
            <person name="Cheng J.F."/>
            <person name="Han C."/>
            <person name="Chertkov O."/>
            <person name="Bruce D."/>
            <person name="Tapia R."/>
            <person name="Goodwin L."/>
            <person name="Pitluck S."/>
            <person name="Liolios K."/>
            <person name="Ivanova N."/>
            <person name="Mavromatis K."/>
            <person name="Chen A."/>
            <person name="Palaniappan K."/>
            <person name="Land M."/>
            <person name="Hauser L."/>
            <person name="Chang Y.J."/>
            <person name="Jeffries C.D."/>
            <person name="Detter J.C."/>
            <person name="Rohde M."/>
            <person name="Goker M."/>
            <person name="Bristow J."/>
            <person name="Eisen J.A."/>
            <person name="Markowitz V."/>
            <person name="Hugenholtz P."/>
            <person name="Klenk H.P."/>
            <person name="Kyrpides N.C."/>
        </authorList>
    </citation>
    <scope>NUCLEOTIDE SEQUENCE [LARGE SCALE GENOMIC DNA]</scope>
    <source>
        <strain evidence="21">ATCC 33309 / DSM 7299 / CCUG 15893 / LMG 7604 / NCTC 12251 / CI</strain>
    </source>
</reference>
<dbReference type="Pfam" id="PF00890">
    <property type="entry name" value="FAD_binding_2"/>
    <property type="match status" value="1"/>
</dbReference>
<organism evidence="20 21">
    <name type="scientific">Arcobacter nitrofigilis (strain ATCC 33309 / DSM 7299 / CCUG 15893 / LMG 7604 / NCTC 12251 / CI)</name>
    <name type="common">Campylobacter nitrofigilis</name>
    <dbReference type="NCBI Taxonomy" id="572480"/>
    <lineage>
        <taxon>Bacteria</taxon>
        <taxon>Pseudomonadati</taxon>
        <taxon>Campylobacterota</taxon>
        <taxon>Epsilonproteobacteria</taxon>
        <taxon>Campylobacterales</taxon>
        <taxon>Arcobacteraceae</taxon>
        <taxon>Arcobacter</taxon>
    </lineage>
</organism>
<dbReference type="InterPro" id="IPR027477">
    <property type="entry name" value="Succ_DH/fumarate_Rdtase_cat_sf"/>
</dbReference>
<feature type="domain" description="Fumarate reductase/succinate dehydrogenase flavoprotein-like C-terminal" evidence="19">
    <location>
        <begin position="473"/>
        <end position="601"/>
    </location>
</feature>
<keyword evidence="13" id="KW-0472">Membrane</keyword>
<dbReference type="GO" id="GO:0022900">
    <property type="term" value="P:electron transport chain"/>
    <property type="evidence" value="ECO:0007669"/>
    <property type="project" value="InterPro"/>
</dbReference>
<dbReference type="Pfam" id="PF02910">
    <property type="entry name" value="Succ_DH_flav_C"/>
    <property type="match status" value="1"/>
</dbReference>
<evidence type="ECO:0000256" key="9">
    <source>
        <dbReference type="ARBA" id="ARBA00022630"/>
    </source>
</evidence>
<dbReference type="eggNOG" id="COG1053">
    <property type="taxonomic scope" value="Bacteria"/>
</dbReference>
<dbReference type="GO" id="GO:0005886">
    <property type="term" value="C:plasma membrane"/>
    <property type="evidence" value="ECO:0007669"/>
    <property type="project" value="UniProtKB-SubCell"/>
</dbReference>
<keyword evidence="6" id="KW-0813">Transport</keyword>
<dbReference type="InterPro" id="IPR015939">
    <property type="entry name" value="Fum_Rdtase/Succ_DH_flav-like_C"/>
</dbReference>
<comment type="subunit">
    <text evidence="16">Part of an enzyme complex containing three subunits: a flavoprotein (frdA), an iron-sulfur protein (frdB), and diheme cytochrome b (frdC).</text>
</comment>
<dbReference type="OrthoDB" id="9806724at2"/>
<evidence type="ECO:0000256" key="5">
    <source>
        <dbReference type="ARBA" id="ARBA00014044"/>
    </source>
</evidence>
<keyword evidence="21" id="KW-1185">Reference proteome</keyword>
<evidence type="ECO:0000256" key="4">
    <source>
        <dbReference type="ARBA" id="ARBA00012792"/>
    </source>
</evidence>
<evidence type="ECO:0000256" key="12">
    <source>
        <dbReference type="ARBA" id="ARBA00023002"/>
    </source>
</evidence>
<evidence type="ECO:0000313" key="20">
    <source>
        <dbReference type="EMBL" id="ADG92112.1"/>
    </source>
</evidence>
<evidence type="ECO:0000256" key="16">
    <source>
        <dbReference type="ARBA" id="ARBA00066269"/>
    </source>
</evidence>
<keyword evidence="7" id="KW-1003">Cell membrane</keyword>
<dbReference type="FunFam" id="3.90.700.10:FF:000005">
    <property type="entry name" value="Succinate dehydrogenase flavoprotein subunit"/>
    <property type="match status" value="1"/>
</dbReference>
<dbReference type="GO" id="GO:0009055">
    <property type="term" value="F:electron transfer activity"/>
    <property type="evidence" value="ECO:0007669"/>
    <property type="project" value="TreeGrafter"/>
</dbReference>
<dbReference type="Gene3D" id="3.90.700.10">
    <property type="entry name" value="Succinate dehydrogenase/fumarate reductase flavoprotein, catalytic domain"/>
    <property type="match status" value="1"/>
</dbReference>
<evidence type="ECO:0000256" key="7">
    <source>
        <dbReference type="ARBA" id="ARBA00022475"/>
    </source>
</evidence>
<dbReference type="Gene3D" id="3.10.20.820">
    <property type="match status" value="1"/>
</dbReference>
<dbReference type="InterPro" id="IPR037099">
    <property type="entry name" value="Fum_R/Succ_DH_flav-like_C_sf"/>
</dbReference>
<dbReference type="PIRSF" id="PIRSF000171">
    <property type="entry name" value="SDHA_APRA_LASPO"/>
    <property type="match status" value="1"/>
</dbReference>
<comment type="similarity">
    <text evidence="3">Belongs to the FAD-dependent oxidoreductase 2 family. FRD/SDH subfamily.</text>
</comment>
<evidence type="ECO:0000256" key="8">
    <source>
        <dbReference type="ARBA" id="ARBA00022519"/>
    </source>
</evidence>
<dbReference type="SUPFAM" id="SSF46977">
    <property type="entry name" value="Succinate dehydrogenase/fumarate reductase flavoprotein C-terminal domain"/>
    <property type="match status" value="1"/>
</dbReference>
<dbReference type="InterPro" id="IPR003953">
    <property type="entry name" value="FAD-dep_OxRdtase_2_FAD-bd"/>
</dbReference>
<dbReference type="PANTHER" id="PTHR11632">
    <property type="entry name" value="SUCCINATE DEHYDROGENASE 2 FLAVOPROTEIN SUBUNIT"/>
    <property type="match status" value="1"/>
</dbReference>
<dbReference type="InterPro" id="IPR036188">
    <property type="entry name" value="FAD/NAD-bd_sf"/>
</dbReference>